<dbReference type="RefSeq" id="WP_184676639.1">
    <property type="nucleotide sequence ID" value="NZ_JACHGY010000001.1"/>
</dbReference>
<protein>
    <submittedName>
        <fullName evidence="1">Uncharacterized protein</fullName>
    </submittedName>
</protein>
<comment type="caution">
    <text evidence="1">The sequence shown here is derived from an EMBL/GenBank/DDBJ whole genome shotgun (WGS) entry which is preliminary data.</text>
</comment>
<name>A0A7X0H4A5_9BACT</name>
<dbReference type="EMBL" id="JACHGY010000001">
    <property type="protein sequence ID" value="MBB6429038.1"/>
    <property type="molecule type" value="Genomic_DNA"/>
</dbReference>
<sequence>MPKTKNKKRKAKQTKPLKLSAARTVAAEDLRVGDGVTVAYVTLQVLASEDPPPGETHNRVLKADYIPHDAGDPLRIVGVCLPFVLAENAYKRHVTLDVRRQHLVKLDSAYTRRALKKLGRKKR</sequence>
<evidence type="ECO:0000313" key="2">
    <source>
        <dbReference type="Proteomes" id="UP000541810"/>
    </source>
</evidence>
<keyword evidence="2" id="KW-1185">Reference proteome</keyword>
<evidence type="ECO:0000313" key="1">
    <source>
        <dbReference type="EMBL" id="MBB6429038.1"/>
    </source>
</evidence>
<proteinExistence type="predicted"/>
<reference evidence="1 2" key="1">
    <citation type="submission" date="2020-08" db="EMBL/GenBank/DDBJ databases">
        <title>Genomic Encyclopedia of Type Strains, Phase IV (KMG-IV): sequencing the most valuable type-strain genomes for metagenomic binning, comparative biology and taxonomic classification.</title>
        <authorList>
            <person name="Goeker M."/>
        </authorList>
    </citation>
    <scope>NUCLEOTIDE SEQUENCE [LARGE SCALE GENOMIC DNA]</scope>
    <source>
        <strain evidence="1 2">DSM 103725</strain>
    </source>
</reference>
<dbReference type="Proteomes" id="UP000541810">
    <property type="component" value="Unassembled WGS sequence"/>
</dbReference>
<accession>A0A7X0H4A5</accession>
<organism evidence="1 2">
    <name type="scientific">Algisphaera agarilytica</name>
    <dbReference type="NCBI Taxonomy" id="1385975"/>
    <lineage>
        <taxon>Bacteria</taxon>
        <taxon>Pseudomonadati</taxon>
        <taxon>Planctomycetota</taxon>
        <taxon>Phycisphaerae</taxon>
        <taxon>Phycisphaerales</taxon>
        <taxon>Phycisphaeraceae</taxon>
        <taxon>Algisphaera</taxon>
    </lineage>
</organism>
<gene>
    <name evidence="1" type="ORF">HNQ40_000844</name>
</gene>
<dbReference type="AlphaFoldDB" id="A0A7X0H4A5"/>